<proteinExistence type="predicted"/>
<dbReference type="PANTHER" id="PTHR28002:SF1">
    <property type="entry name" value="MIOREX COMPLEX COMPONENT 11"/>
    <property type="match status" value="1"/>
</dbReference>
<dbReference type="GO" id="GO:0005739">
    <property type="term" value="C:mitochondrion"/>
    <property type="evidence" value="ECO:0007669"/>
    <property type="project" value="TreeGrafter"/>
</dbReference>
<dbReference type="Pfam" id="PF10306">
    <property type="entry name" value="FLILHELTA"/>
    <property type="match status" value="1"/>
</dbReference>
<protein>
    <submittedName>
        <fullName evidence="1">Uncharacterized protein</fullName>
    </submittedName>
</protein>
<evidence type="ECO:0000313" key="2">
    <source>
        <dbReference type="Proteomes" id="UP000193240"/>
    </source>
</evidence>
<gene>
    <name evidence="1" type="ORF">B5807_08874</name>
</gene>
<organism evidence="1 2">
    <name type="scientific">Epicoccum nigrum</name>
    <name type="common">Soil fungus</name>
    <name type="synonym">Epicoccum purpurascens</name>
    <dbReference type="NCBI Taxonomy" id="105696"/>
    <lineage>
        <taxon>Eukaryota</taxon>
        <taxon>Fungi</taxon>
        <taxon>Dikarya</taxon>
        <taxon>Ascomycota</taxon>
        <taxon>Pezizomycotina</taxon>
        <taxon>Dothideomycetes</taxon>
        <taxon>Pleosporomycetidae</taxon>
        <taxon>Pleosporales</taxon>
        <taxon>Pleosporineae</taxon>
        <taxon>Didymellaceae</taxon>
        <taxon>Epicoccum</taxon>
    </lineage>
</organism>
<evidence type="ECO:0000313" key="1">
    <source>
        <dbReference type="EMBL" id="OSS46931.1"/>
    </source>
</evidence>
<accession>A0A1Y2LSQ1</accession>
<dbReference type="FunCoup" id="A0A1Y2LSQ1">
    <property type="interactions" value="7"/>
</dbReference>
<keyword evidence="2" id="KW-1185">Reference proteome</keyword>
<dbReference type="OMA" id="VGAFHYG"/>
<dbReference type="EMBL" id="KZ107850">
    <property type="protein sequence ID" value="OSS46931.1"/>
    <property type="molecule type" value="Genomic_DNA"/>
</dbReference>
<dbReference type="PANTHER" id="PTHR28002">
    <property type="entry name" value="MIOREX COMPLEX COMPONENT 11"/>
    <property type="match status" value="1"/>
</dbReference>
<dbReference type="InterPro" id="IPR018811">
    <property type="entry name" value="MRX11"/>
</dbReference>
<reference evidence="1 2" key="1">
    <citation type="journal article" date="2017" name="Genome Announc.">
        <title>Genome sequence of the saprophytic ascomycete Epicoccum nigrum ICMP 19927 strain isolated from New Zealand.</title>
        <authorList>
            <person name="Fokin M."/>
            <person name="Fleetwood D."/>
            <person name="Weir B.S."/>
            <person name="Villas-Boas S.G."/>
        </authorList>
    </citation>
    <scope>NUCLEOTIDE SEQUENCE [LARGE SCALE GENOMIC DNA]</scope>
    <source>
        <strain evidence="1 2">ICMP 19927</strain>
    </source>
</reference>
<sequence length="229" mass="25766">MLQRTFLRATQRRLNTHLHPFRPRRFATQPTPPPTSASRIDRFNRRLPRFLHRYTSALANAPLSHITSFLILHELTAIIPLFGLAATFHYTQWLPSWFAEGAWMLAAVEKFGRYFKRKGWIRGEDVVEAEAEVELRRRDHIWNLGEGGARVLVEFATAYTITKVLLPVRIVFSVWGTPGFARWAVLPVIRRVKTVFGRGAKPDVRNVAGTGAVEGGAVASKAAGKGLKG</sequence>
<dbReference type="AlphaFoldDB" id="A0A1Y2LSQ1"/>
<dbReference type="Proteomes" id="UP000193240">
    <property type="component" value="Unassembled WGS sequence"/>
</dbReference>
<name>A0A1Y2LSQ1_EPING</name>
<dbReference type="InParanoid" id="A0A1Y2LSQ1"/>